<dbReference type="InterPro" id="IPR006840">
    <property type="entry name" value="ChaC"/>
</dbReference>
<dbReference type="Gene3D" id="3.10.490.10">
    <property type="entry name" value="Gamma-glutamyl cyclotransferase-like"/>
    <property type="match status" value="1"/>
</dbReference>
<keyword evidence="4" id="KW-1185">Reference proteome</keyword>
<dbReference type="STRING" id="269621.A0A238FHD9"/>
<dbReference type="Pfam" id="PF04752">
    <property type="entry name" value="ChaC"/>
    <property type="match status" value="1"/>
</dbReference>
<sequence>MSSTASTPPSSGDSQSTAIFGYGSLIFKPPPYDLESEAGYIKGFKRRFAQNSHDHRGTPDNPGRGRTYRVRSCVGSVTWRLDPSIENEAAETFYLLEPGRIYRIPPSQATEIWAYLDYREKDGYTQRQVVVYGIDAQGKEIVIEHNVSRLRRPIRSSLSIGAAYDRDPLMTQQCRVYVGESDNPSFAGGTPMRELAQKIATAHGPSGPNKEYLYLMTRAVRELGPDAKDEYLQQLEGLVQEFDPEWTNR</sequence>
<evidence type="ECO:0000313" key="3">
    <source>
        <dbReference type="EMBL" id="SCV72595.1"/>
    </source>
</evidence>
<dbReference type="AlphaFoldDB" id="A0A238FHD9"/>
<proteinExistence type="predicted"/>
<evidence type="ECO:0000256" key="1">
    <source>
        <dbReference type="ARBA" id="ARBA00012344"/>
    </source>
</evidence>
<dbReference type="EMBL" id="FMSP01000009">
    <property type="protein sequence ID" value="SCV72595.1"/>
    <property type="molecule type" value="Genomic_DNA"/>
</dbReference>
<accession>A0A238FHD9</accession>
<reference evidence="4" key="1">
    <citation type="submission" date="2016-09" db="EMBL/GenBank/DDBJ databases">
        <authorList>
            <person name="Jeantristanb JTB J.-T."/>
            <person name="Ricardo R."/>
        </authorList>
    </citation>
    <scope>NUCLEOTIDE SEQUENCE [LARGE SCALE GENOMIC DNA]</scope>
</reference>
<dbReference type="EC" id="4.3.2.7" evidence="1"/>
<dbReference type="GO" id="GO:0006751">
    <property type="term" value="P:glutathione catabolic process"/>
    <property type="evidence" value="ECO:0007669"/>
    <property type="project" value="InterPro"/>
</dbReference>
<dbReference type="GO" id="GO:0005737">
    <property type="term" value="C:cytoplasm"/>
    <property type="evidence" value="ECO:0007669"/>
    <property type="project" value="TreeGrafter"/>
</dbReference>
<dbReference type="PANTHER" id="PTHR12192:SF2">
    <property type="entry name" value="GLUTATHIONE-SPECIFIC GAMMA-GLUTAMYLCYCLOTRANSFERASE 2"/>
    <property type="match status" value="1"/>
</dbReference>
<organism evidence="3 4">
    <name type="scientific">Microbotryum intermedium</name>
    <dbReference type="NCBI Taxonomy" id="269621"/>
    <lineage>
        <taxon>Eukaryota</taxon>
        <taxon>Fungi</taxon>
        <taxon>Dikarya</taxon>
        <taxon>Basidiomycota</taxon>
        <taxon>Pucciniomycotina</taxon>
        <taxon>Microbotryomycetes</taxon>
        <taxon>Microbotryales</taxon>
        <taxon>Microbotryaceae</taxon>
        <taxon>Microbotryum</taxon>
    </lineage>
</organism>
<dbReference type="InterPro" id="IPR013024">
    <property type="entry name" value="GGCT-like"/>
</dbReference>
<dbReference type="OrthoDB" id="5894at2759"/>
<dbReference type="Proteomes" id="UP000198372">
    <property type="component" value="Unassembled WGS sequence"/>
</dbReference>
<dbReference type="PANTHER" id="PTHR12192">
    <property type="entry name" value="CATION TRANSPORT PROTEIN CHAC-RELATED"/>
    <property type="match status" value="1"/>
</dbReference>
<evidence type="ECO:0000313" key="4">
    <source>
        <dbReference type="Proteomes" id="UP000198372"/>
    </source>
</evidence>
<gene>
    <name evidence="3" type="ORF">BQ2448_4132</name>
</gene>
<keyword evidence="2" id="KW-0456">Lyase</keyword>
<protein>
    <recommendedName>
        <fullName evidence="1">glutathione-specific gamma-glutamylcyclotransferase</fullName>
        <ecNumber evidence="1">4.3.2.7</ecNumber>
    </recommendedName>
</protein>
<name>A0A238FHD9_9BASI</name>
<dbReference type="CDD" id="cd06661">
    <property type="entry name" value="GGCT_like"/>
    <property type="match status" value="1"/>
</dbReference>
<dbReference type="GO" id="GO:0061928">
    <property type="term" value="F:glutathione specific gamma-glutamylcyclotransferase activity"/>
    <property type="evidence" value="ECO:0007669"/>
    <property type="project" value="UniProtKB-EC"/>
</dbReference>
<evidence type="ECO:0000256" key="2">
    <source>
        <dbReference type="ARBA" id="ARBA00023239"/>
    </source>
</evidence>